<dbReference type="EMBL" id="JAQIZZ010000005">
    <property type="protein sequence ID" value="KAJ5540962.1"/>
    <property type="molecule type" value="Genomic_DNA"/>
</dbReference>
<evidence type="ECO:0000259" key="1">
    <source>
        <dbReference type="Pfam" id="PF12898"/>
    </source>
</evidence>
<dbReference type="Pfam" id="PF12898">
    <property type="entry name" value="Stc1"/>
    <property type="match status" value="1"/>
</dbReference>
<comment type="caution">
    <text evidence="2">The sequence shown here is derived from an EMBL/GenBank/DDBJ whole genome shotgun (WGS) entry which is preliminary data.</text>
</comment>
<dbReference type="InterPro" id="IPR024630">
    <property type="entry name" value="Stc1"/>
</dbReference>
<sequence length="252" mass="28419">MSGNQWGKRGAWGYAGYELRPNRQDLDPNLPERIICSQCEYELPQRLFSATQLAHLNDALDTQGVKALDSKGDFSVKCIKCVEAGKKVEFKCRFCNEWLPGWHFARSQHTHAFQQSHSLPVCMACQDRNFGNVNPSRTVMLSLPAPPEELEEVPGMGLSSRTILPKSPNLILDWDEDEGLASGRESPPNLILDWDENEGRLSKMKSPNLLLDLDESEGGSVEGKELVLKEKPLSREEVEVALRLSRETEQWL</sequence>
<proteinExistence type="predicted"/>
<dbReference type="Proteomes" id="UP001220324">
    <property type="component" value="Unassembled WGS sequence"/>
</dbReference>
<name>A0AAD6GE56_9EURO</name>
<organism evidence="2 3">
    <name type="scientific">Penicillium frequentans</name>
    <dbReference type="NCBI Taxonomy" id="3151616"/>
    <lineage>
        <taxon>Eukaryota</taxon>
        <taxon>Fungi</taxon>
        <taxon>Dikarya</taxon>
        <taxon>Ascomycota</taxon>
        <taxon>Pezizomycotina</taxon>
        <taxon>Eurotiomycetes</taxon>
        <taxon>Eurotiomycetidae</taxon>
        <taxon>Eurotiales</taxon>
        <taxon>Aspergillaceae</taxon>
        <taxon>Penicillium</taxon>
    </lineage>
</organism>
<keyword evidence="3" id="KW-1185">Reference proteome</keyword>
<protein>
    <recommendedName>
        <fullName evidence="1">Stc1 domain-containing protein</fullName>
    </recommendedName>
</protein>
<evidence type="ECO:0000313" key="3">
    <source>
        <dbReference type="Proteomes" id="UP001220324"/>
    </source>
</evidence>
<gene>
    <name evidence="2" type="ORF">N7494_006038</name>
</gene>
<reference evidence="2 3" key="1">
    <citation type="journal article" date="2023" name="IMA Fungus">
        <title>Comparative genomic study of the Penicillium genus elucidates a diverse pangenome and 15 lateral gene transfer events.</title>
        <authorList>
            <person name="Petersen C."/>
            <person name="Sorensen T."/>
            <person name="Nielsen M.R."/>
            <person name="Sondergaard T.E."/>
            <person name="Sorensen J.L."/>
            <person name="Fitzpatrick D.A."/>
            <person name="Frisvad J.C."/>
            <person name="Nielsen K.L."/>
        </authorList>
    </citation>
    <scope>NUCLEOTIDE SEQUENCE [LARGE SCALE GENOMIC DNA]</scope>
    <source>
        <strain evidence="2 3">IBT 35679</strain>
    </source>
</reference>
<feature type="domain" description="Stc1" evidence="1">
    <location>
        <begin position="36"/>
        <end position="126"/>
    </location>
</feature>
<evidence type="ECO:0000313" key="2">
    <source>
        <dbReference type="EMBL" id="KAJ5540962.1"/>
    </source>
</evidence>
<dbReference type="AlphaFoldDB" id="A0AAD6GE56"/>
<accession>A0AAD6GE56</accession>